<sequence>MSAVIEILRSVIHDGFERFFSLNQGQGSEVLSVQRQQIKDDIGWGFAFGVPQIALKSLKIRFARYICNHHFAV</sequence>
<dbReference type="AlphaFoldDB" id="A0A645HM71"/>
<protein>
    <submittedName>
        <fullName evidence="1">Uncharacterized protein</fullName>
    </submittedName>
</protein>
<organism evidence="1">
    <name type="scientific">bioreactor metagenome</name>
    <dbReference type="NCBI Taxonomy" id="1076179"/>
    <lineage>
        <taxon>unclassified sequences</taxon>
        <taxon>metagenomes</taxon>
        <taxon>ecological metagenomes</taxon>
    </lineage>
</organism>
<proteinExistence type="predicted"/>
<dbReference type="EMBL" id="VSSQ01096361">
    <property type="protein sequence ID" value="MPN40141.1"/>
    <property type="molecule type" value="Genomic_DNA"/>
</dbReference>
<evidence type="ECO:0000313" key="1">
    <source>
        <dbReference type="EMBL" id="MPN40141.1"/>
    </source>
</evidence>
<gene>
    <name evidence="1" type="ORF">SDC9_187677</name>
</gene>
<reference evidence="1" key="1">
    <citation type="submission" date="2019-08" db="EMBL/GenBank/DDBJ databases">
        <authorList>
            <person name="Kucharzyk K."/>
            <person name="Murdoch R.W."/>
            <person name="Higgins S."/>
            <person name="Loffler F."/>
        </authorList>
    </citation>
    <scope>NUCLEOTIDE SEQUENCE</scope>
</reference>
<comment type="caution">
    <text evidence="1">The sequence shown here is derived from an EMBL/GenBank/DDBJ whole genome shotgun (WGS) entry which is preliminary data.</text>
</comment>
<name>A0A645HM71_9ZZZZ</name>
<accession>A0A645HM71</accession>